<organism evidence="1 2">
    <name type="scientific">Streptococcus phage P7633</name>
    <dbReference type="NCBI Taxonomy" id="1971435"/>
    <lineage>
        <taxon>Viruses</taxon>
        <taxon>Duplodnaviria</taxon>
        <taxon>Heunggongvirae</taxon>
        <taxon>Uroviricota</taxon>
        <taxon>Caudoviricetes</taxon>
        <taxon>Aliceevansviridae</taxon>
        <taxon>Moineauvirus</taxon>
        <taxon>Moineauvirus P7633</taxon>
    </lineage>
</organism>
<dbReference type="Proteomes" id="UP000221309">
    <property type="component" value="Segment"/>
</dbReference>
<gene>
    <name evidence="1" type="ORF">P7633_26</name>
</gene>
<name>A0A286QS45_9CAUD</name>
<reference evidence="1 2" key="1">
    <citation type="journal article" date="2017" name="Front. Microbiol.">
        <title>Global Survey and Genome Exploration of Bacteriophages Infecting the Lactic Acid Bacterium Streptococcus thermophilus.</title>
        <authorList>
            <person name="McDonnell B."/>
            <person name="Mahony J."/>
            <person name="Hanemaaijer L."/>
            <person name="Neve H."/>
            <person name="Noben J.-P."/>
            <person name="Lugli G.A."/>
            <person name="Ventura M."/>
            <person name="Kouwen T.R."/>
            <person name="van Sinderen D."/>
        </authorList>
    </citation>
    <scope>NUCLEOTIDE SEQUENCE [LARGE SCALE GENOMIC DNA]</scope>
</reference>
<keyword evidence="2" id="KW-1185">Reference proteome</keyword>
<accession>A0A286QS45</accession>
<proteinExistence type="predicted"/>
<protein>
    <submittedName>
        <fullName evidence="1">Uncharacterized protein</fullName>
    </submittedName>
</protein>
<dbReference type="EMBL" id="KY705276">
    <property type="protein sequence ID" value="ARU14164.1"/>
    <property type="molecule type" value="Genomic_DNA"/>
</dbReference>
<sequence>MSISQKGFQHLKKLEKRHDIDNIIENAILLFT</sequence>
<evidence type="ECO:0000313" key="2">
    <source>
        <dbReference type="Proteomes" id="UP000221309"/>
    </source>
</evidence>
<evidence type="ECO:0000313" key="1">
    <source>
        <dbReference type="EMBL" id="ARU14164.1"/>
    </source>
</evidence>